<keyword evidence="5" id="KW-1185">Reference proteome</keyword>
<gene>
    <name evidence="4" type="ORF">ATZ35_02450</name>
</gene>
<name>A0A0U2VED5_9ENTE</name>
<dbReference type="GO" id="GO:0016787">
    <property type="term" value="F:hydrolase activity"/>
    <property type="evidence" value="ECO:0007669"/>
    <property type="project" value="UniProtKB-KW"/>
</dbReference>
<comment type="similarity">
    <text evidence="1">Belongs to the Nudix hydrolase family.</text>
</comment>
<dbReference type="PROSITE" id="PS51462">
    <property type="entry name" value="NUDIX"/>
    <property type="match status" value="1"/>
</dbReference>
<dbReference type="STRING" id="118060.ATZ35_02450"/>
<evidence type="ECO:0000313" key="5">
    <source>
        <dbReference type="Proteomes" id="UP000067523"/>
    </source>
</evidence>
<dbReference type="Gene3D" id="3.90.79.10">
    <property type="entry name" value="Nucleoside Triphosphate Pyrophosphohydrolase"/>
    <property type="match status" value="1"/>
</dbReference>
<protein>
    <recommendedName>
        <fullName evidence="3">Nudix hydrolase domain-containing protein</fullName>
    </recommendedName>
</protein>
<keyword evidence="2" id="KW-0378">Hydrolase</keyword>
<organism evidence="4 5">
    <name type="scientific">Enterococcus rotai</name>
    <dbReference type="NCBI Taxonomy" id="118060"/>
    <lineage>
        <taxon>Bacteria</taxon>
        <taxon>Bacillati</taxon>
        <taxon>Bacillota</taxon>
        <taxon>Bacilli</taxon>
        <taxon>Lactobacillales</taxon>
        <taxon>Enterococcaceae</taxon>
        <taxon>Enterococcus</taxon>
    </lineage>
</organism>
<dbReference type="PANTHER" id="PTHR43736:SF1">
    <property type="entry name" value="DIHYDRONEOPTERIN TRIPHOSPHATE DIPHOSPHATASE"/>
    <property type="match status" value="1"/>
</dbReference>
<dbReference type="Pfam" id="PF00293">
    <property type="entry name" value="NUDIX"/>
    <property type="match status" value="1"/>
</dbReference>
<dbReference type="Proteomes" id="UP000067523">
    <property type="component" value="Chromosome"/>
</dbReference>
<dbReference type="InterPro" id="IPR015797">
    <property type="entry name" value="NUDIX_hydrolase-like_dom_sf"/>
</dbReference>
<dbReference type="InterPro" id="IPR020084">
    <property type="entry name" value="NUDIX_hydrolase_CS"/>
</dbReference>
<dbReference type="InterPro" id="IPR000086">
    <property type="entry name" value="NUDIX_hydrolase_dom"/>
</dbReference>
<reference evidence="5" key="1">
    <citation type="submission" date="2015-12" db="EMBL/GenBank/DDBJ databases">
        <authorList>
            <person name="Lauer A."/>
            <person name="Humrighouse B."/>
            <person name="Loparev V."/>
            <person name="Shewmaker P.L."/>
            <person name="Whitney A.M."/>
            <person name="McLaughlin R.W."/>
        </authorList>
    </citation>
    <scope>NUCLEOTIDE SEQUENCE [LARGE SCALE GENOMIC DNA]</scope>
    <source>
        <strain evidence="5">LMG 26678</strain>
    </source>
</reference>
<proteinExistence type="inferred from homology"/>
<evidence type="ECO:0000313" key="4">
    <source>
        <dbReference type="EMBL" id="ALS36060.1"/>
    </source>
</evidence>
<accession>A0A0U2VED5</accession>
<dbReference type="KEGG" id="erx:ATZ35_02450"/>
<dbReference type="RefSeq" id="WP_208929341.1">
    <property type="nucleotide sequence ID" value="NZ_CP013655.1"/>
</dbReference>
<dbReference type="SUPFAM" id="SSF55811">
    <property type="entry name" value="Nudix"/>
    <property type="match status" value="1"/>
</dbReference>
<dbReference type="PANTHER" id="PTHR43736">
    <property type="entry name" value="ADP-RIBOSE PYROPHOSPHATASE"/>
    <property type="match status" value="1"/>
</dbReference>
<evidence type="ECO:0000256" key="1">
    <source>
        <dbReference type="ARBA" id="ARBA00005582"/>
    </source>
</evidence>
<sequence length="169" mass="19364">MKNSNSGSVSTHFGVYGVSKKKNYLMCIKKNAGPYKNRFDIPGGSQEDFEGLTETLCREFLEETGYSIKVYSNPRVYDAFIKEINSTHTVHHIMVFYDVVADTTHRKSLPKVLADGLNDSDGVIWKKLEDLNEDNSSPLILKIKEEVAQENEMEKYENFDWIVNETEIL</sequence>
<dbReference type="AlphaFoldDB" id="A0A0U2VED5"/>
<evidence type="ECO:0000256" key="2">
    <source>
        <dbReference type="ARBA" id="ARBA00022801"/>
    </source>
</evidence>
<dbReference type="EMBL" id="CP013655">
    <property type="protein sequence ID" value="ALS36060.1"/>
    <property type="molecule type" value="Genomic_DNA"/>
</dbReference>
<dbReference type="PROSITE" id="PS00893">
    <property type="entry name" value="NUDIX_BOX"/>
    <property type="match status" value="1"/>
</dbReference>
<dbReference type="CDD" id="cd04686">
    <property type="entry name" value="NUDIX_Hydrolase"/>
    <property type="match status" value="1"/>
</dbReference>
<feature type="domain" description="Nudix hydrolase" evidence="3">
    <location>
        <begin position="8"/>
        <end position="149"/>
    </location>
</feature>
<evidence type="ECO:0000259" key="3">
    <source>
        <dbReference type="PROSITE" id="PS51462"/>
    </source>
</evidence>